<evidence type="ECO:0000256" key="1">
    <source>
        <dbReference type="ARBA" id="ARBA00008791"/>
    </source>
</evidence>
<keyword evidence="4" id="KW-1185">Reference proteome</keyword>
<dbReference type="Gene3D" id="3.40.50.620">
    <property type="entry name" value="HUPs"/>
    <property type="match status" value="2"/>
</dbReference>
<feature type="domain" description="UspA" evidence="2">
    <location>
        <begin position="174"/>
        <end position="309"/>
    </location>
</feature>
<organism evidence="3 4">
    <name type="scientific">Cryobacterium glucosi</name>
    <dbReference type="NCBI Taxonomy" id="1259175"/>
    <lineage>
        <taxon>Bacteria</taxon>
        <taxon>Bacillati</taxon>
        <taxon>Actinomycetota</taxon>
        <taxon>Actinomycetes</taxon>
        <taxon>Micrococcales</taxon>
        <taxon>Microbacteriaceae</taxon>
        <taxon>Cryobacterium</taxon>
    </lineage>
</organism>
<feature type="domain" description="UspA" evidence="2">
    <location>
        <begin position="25"/>
        <end position="165"/>
    </location>
</feature>
<evidence type="ECO:0000313" key="4">
    <source>
        <dbReference type="Proteomes" id="UP000297604"/>
    </source>
</evidence>
<evidence type="ECO:0000259" key="2">
    <source>
        <dbReference type="Pfam" id="PF00582"/>
    </source>
</evidence>
<evidence type="ECO:0000313" key="3">
    <source>
        <dbReference type="EMBL" id="TFC22427.1"/>
    </source>
</evidence>
<dbReference type="PANTHER" id="PTHR46553:SF3">
    <property type="entry name" value="ADENINE NUCLEOTIDE ALPHA HYDROLASES-LIKE SUPERFAMILY PROTEIN"/>
    <property type="match status" value="1"/>
</dbReference>
<dbReference type="Proteomes" id="UP000297604">
    <property type="component" value="Unassembled WGS sequence"/>
</dbReference>
<sequence length="325" mass="33909">MSSGHSSPAVRRRAGSAPRAYTAGMTENVIVAIDGGPASAAALDWAITRAVDRSSAESDAQPIELELTTVVELGWSPHDVALSFQPAYERALAAATHEVERRAPGCRRTSYIRHGVPVDELVRASASADLMVIGSNKTGLLTGAVYGTLPLRLAAHAHCPVVVVPATWRPRIGPVVVGFDDDPAGTEALDWAADEAVRLGRGLRIVHSWSIPMTVAIDLGATVPFEALREANAEALAITAQRVRDARPGLDVVEILDTGPAAPALVDASAEAELLVVGTHGRGSVGSLILGSVSHDVLLNLPCPIVVIPRRIDGTSSSGQTGRPQ</sequence>
<dbReference type="InterPro" id="IPR006015">
    <property type="entry name" value="Universal_stress_UspA"/>
</dbReference>
<dbReference type="InterPro" id="IPR014729">
    <property type="entry name" value="Rossmann-like_a/b/a_fold"/>
</dbReference>
<dbReference type="Pfam" id="PF00582">
    <property type="entry name" value="Usp"/>
    <property type="match status" value="2"/>
</dbReference>
<comment type="caution">
    <text evidence="3">The sequence shown here is derived from an EMBL/GenBank/DDBJ whole genome shotgun (WGS) entry which is preliminary data.</text>
</comment>
<comment type="similarity">
    <text evidence="1">Belongs to the universal stress protein A family.</text>
</comment>
<dbReference type="InterPro" id="IPR006016">
    <property type="entry name" value="UspA"/>
</dbReference>
<gene>
    <name evidence="3" type="ORF">E3O46_02985</name>
</gene>
<protein>
    <submittedName>
        <fullName evidence="3">Universal stress protein</fullName>
    </submittedName>
</protein>
<reference evidence="3 4" key="1">
    <citation type="submission" date="2019-03" db="EMBL/GenBank/DDBJ databases">
        <title>Genomics of glacier-inhabiting Cryobacterium strains.</title>
        <authorList>
            <person name="Liu Q."/>
            <person name="Xin Y.-H."/>
        </authorList>
    </citation>
    <scope>NUCLEOTIDE SEQUENCE [LARGE SCALE GENOMIC DNA]</scope>
    <source>
        <strain evidence="3 4">MDB1-5</strain>
    </source>
</reference>
<dbReference type="PANTHER" id="PTHR46553">
    <property type="entry name" value="ADENINE NUCLEOTIDE ALPHA HYDROLASES-LIKE SUPERFAMILY PROTEIN"/>
    <property type="match status" value="1"/>
</dbReference>
<dbReference type="PRINTS" id="PR01438">
    <property type="entry name" value="UNVRSLSTRESS"/>
</dbReference>
<dbReference type="EMBL" id="SOFS01000012">
    <property type="protein sequence ID" value="TFC22427.1"/>
    <property type="molecule type" value="Genomic_DNA"/>
</dbReference>
<dbReference type="SUPFAM" id="SSF52402">
    <property type="entry name" value="Adenine nucleotide alpha hydrolases-like"/>
    <property type="match status" value="2"/>
</dbReference>
<dbReference type="CDD" id="cd23659">
    <property type="entry name" value="USP_At3g01520-like"/>
    <property type="match status" value="1"/>
</dbReference>
<accession>A0ABY2IT32</accession>
<proteinExistence type="inferred from homology"/>
<name>A0ABY2IT32_9MICO</name>